<sequence length="76" mass="8345">MCRTLFSPSLSIRALVLYNSPSNDFTEKLNFRIHFLTIGFRSAAAPVDSEIVGSCCRNHAKGEDKPSKDTRGVGVD</sequence>
<dbReference type="AlphaFoldDB" id="A0ABD1IBI2"/>
<evidence type="ECO:0000313" key="2">
    <source>
        <dbReference type="Proteomes" id="UP001567538"/>
    </source>
</evidence>
<evidence type="ECO:0000313" key="1">
    <source>
        <dbReference type="EMBL" id="KAL1566061.1"/>
    </source>
</evidence>
<reference evidence="1 2" key="1">
    <citation type="submission" date="2024-06" db="EMBL/GenBank/DDBJ databases">
        <title>A chromosome level genome sequence of Diviner's sage (Salvia divinorum).</title>
        <authorList>
            <person name="Ford S.A."/>
            <person name="Ro D.-K."/>
            <person name="Ness R.W."/>
            <person name="Phillips M.A."/>
        </authorList>
    </citation>
    <scope>NUCLEOTIDE SEQUENCE [LARGE SCALE GENOMIC DNA]</scope>
    <source>
        <strain evidence="1">SAF-2024a</strain>
        <tissue evidence="1">Leaf</tissue>
    </source>
</reference>
<comment type="caution">
    <text evidence="1">The sequence shown here is derived from an EMBL/GenBank/DDBJ whole genome shotgun (WGS) entry which is preliminary data.</text>
</comment>
<keyword evidence="2" id="KW-1185">Reference proteome</keyword>
<accession>A0ABD1IBI2</accession>
<proteinExistence type="predicted"/>
<dbReference type="Proteomes" id="UP001567538">
    <property type="component" value="Unassembled WGS sequence"/>
</dbReference>
<organism evidence="1 2">
    <name type="scientific">Salvia divinorum</name>
    <name type="common">Maria pastora</name>
    <name type="synonym">Diviner's sage</name>
    <dbReference type="NCBI Taxonomy" id="28513"/>
    <lineage>
        <taxon>Eukaryota</taxon>
        <taxon>Viridiplantae</taxon>
        <taxon>Streptophyta</taxon>
        <taxon>Embryophyta</taxon>
        <taxon>Tracheophyta</taxon>
        <taxon>Spermatophyta</taxon>
        <taxon>Magnoliopsida</taxon>
        <taxon>eudicotyledons</taxon>
        <taxon>Gunneridae</taxon>
        <taxon>Pentapetalae</taxon>
        <taxon>asterids</taxon>
        <taxon>lamiids</taxon>
        <taxon>Lamiales</taxon>
        <taxon>Lamiaceae</taxon>
        <taxon>Nepetoideae</taxon>
        <taxon>Mentheae</taxon>
        <taxon>Salviinae</taxon>
        <taxon>Salvia</taxon>
        <taxon>Salvia subgen. Calosphace</taxon>
    </lineage>
</organism>
<name>A0ABD1IBI2_SALDI</name>
<dbReference type="EMBL" id="JBEAFC010000002">
    <property type="protein sequence ID" value="KAL1566061.1"/>
    <property type="molecule type" value="Genomic_DNA"/>
</dbReference>
<gene>
    <name evidence="1" type="ORF">AAHA92_01711</name>
</gene>
<protein>
    <submittedName>
        <fullName evidence="1">Uncharacterized protein</fullName>
    </submittedName>
</protein>